<dbReference type="EMBL" id="WLYL01000013">
    <property type="protein sequence ID" value="MTD10935.1"/>
    <property type="molecule type" value="Genomic_DNA"/>
</dbReference>
<evidence type="ECO:0000313" key="2">
    <source>
        <dbReference type="Proteomes" id="UP000473854"/>
    </source>
</evidence>
<comment type="caution">
    <text evidence="1">The sequence shown here is derived from an EMBL/GenBank/DDBJ whole genome shotgun (WGS) entry which is preliminary data.</text>
</comment>
<gene>
    <name evidence="1" type="ORF">GIX10_05675</name>
</gene>
<dbReference type="Proteomes" id="UP000473854">
    <property type="component" value="Unassembled WGS sequence"/>
</dbReference>
<accession>A0A6L6GEM6</accession>
<protein>
    <submittedName>
        <fullName evidence="1">Uncharacterized protein</fullName>
    </submittedName>
</protein>
<dbReference type="RefSeq" id="WP_154772549.1">
    <property type="nucleotide sequence ID" value="NZ_WLYL01000013.1"/>
</dbReference>
<evidence type="ECO:0000313" key="1">
    <source>
        <dbReference type="EMBL" id="MTD10935.1"/>
    </source>
</evidence>
<name>A0A6L6GEM6_9GAMM</name>
<proteinExistence type="predicted"/>
<organism evidence="1 2">
    <name type="scientific">Acinetobacter faecalis</name>
    <dbReference type="NCBI Taxonomy" id="2665161"/>
    <lineage>
        <taxon>Bacteria</taxon>
        <taxon>Pseudomonadati</taxon>
        <taxon>Pseudomonadota</taxon>
        <taxon>Gammaproteobacteria</taxon>
        <taxon>Moraxellales</taxon>
        <taxon>Moraxellaceae</taxon>
        <taxon>Acinetobacter</taxon>
    </lineage>
</organism>
<sequence length="64" mass="7249">MGYIVKVVESGNYFVGNEGEIVTTSSREEAISEGQFEEYEEAKETAEYWSKQMVLGVDYIIESV</sequence>
<dbReference type="AlphaFoldDB" id="A0A6L6GEM6"/>
<reference evidence="1 2" key="1">
    <citation type="submission" date="2019-11" db="EMBL/GenBank/DDBJ databases">
        <authorList>
            <person name="An D."/>
        </authorList>
    </citation>
    <scope>NUCLEOTIDE SEQUENCE [LARGE SCALE GENOMIC DNA]</scope>
    <source>
        <strain evidence="1 2">YIM 103518</strain>
    </source>
</reference>